<evidence type="ECO:0000313" key="1">
    <source>
        <dbReference type="EMBL" id="MBB3186804.1"/>
    </source>
</evidence>
<keyword evidence="2" id="KW-1185">Reference proteome</keyword>
<proteinExistence type="predicted"/>
<dbReference type="InterPro" id="IPR023614">
    <property type="entry name" value="Porin_dom_sf"/>
</dbReference>
<dbReference type="Pfam" id="PF07396">
    <property type="entry name" value="Porin_O_P"/>
    <property type="match status" value="1"/>
</dbReference>
<dbReference type="InterPro" id="IPR010870">
    <property type="entry name" value="Porin_O/P"/>
</dbReference>
<gene>
    <name evidence="1" type="ORF">FHX64_000967</name>
</gene>
<comment type="caution">
    <text evidence="1">The sequence shown here is derived from an EMBL/GenBank/DDBJ whole genome shotgun (WGS) entry which is preliminary data.</text>
</comment>
<dbReference type="EMBL" id="JACHYB010000001">
    <property type="protein sequence ID" value="MBB3186804.1"/>
    <property type="molecule type" value="Genomic_DNA"/>
</dbReference>
<sequence>MIYLNKKKLKWIILMLGLVFALHAFGQDEKFVNLNGYLQTRLSSNFDNSTEFTIRRAKLWVYGEIPNLSFITYKMQAVYTSFKSESFVFQDAFADIHTPGYGYLRVGRFVPDFMLQRMQPDYEIPVLERADVISDMTINEKEMGREVGLQYTFQHKSLPLHFSFGIFNANVEQPAHSKDNLLLYTSRVAYKVIDKGNSWLDIGGSFAYRHLDKMTLTTIYQPDSVISGNDFRWGIESQWHWNNFELQGEYVQAKINKDKADGWYALADYTIHKKYQVVALAQKYNDLNPITSNNAWYGVGFNVQLSGNTKLMSDLKTQDTDSGRKYLGDLQLQIFFN</sequence>
<dbReference type="RefSeq" id="WP_183412645.1">
    <property type="nucleotide sequence ID" value="NZ_JACHYB010000001.1"/>
</dbReference>
<accession>A0A7W5DQP0</accession>
<evidence type="ECO:0000313" key="2">
    <source>
        <dbReference type="Proteomes" id="UP000544222"/>
    </source>
</evidence>
<protein>
    <submittedName>
        <fullName evidence="1">Phosphate-selective porin</fullName>
    </submittedName>
</protein>
<name>A0A7W5DQP0_9PORP</name>
<dbReference type="AlphaFoldDB" id="A0A7W5DQP0"/>
<dbReference type="Gene3D" id="2.40.160.10">
    <property type="entry name" value="Porin"/>
    <property type="match status" value="1"/>
</dbReference>
<dbReference type="Proteomes" id="UP000544222">
    <property type="component" value="Unassembled WGS sequence"/>
</dbReference>
<reference evidence="1 2" key="1">
    <citation type="submission" date="2020-08" db="EMBL/GenBank/DDBJ databases">
        <title>Genomic Encyclopedia of Type Strains, Phase IV (KMG-IV): sequencing the most valuable type-strain genomes for metagenomic binning, comparative biology and taxonomic classification.</title>
        <authorList>
            <person name="Goeker M."/>
        </authorList>
    </citation>
    <scope>NUCLEOTIDE SEQUENCE [LARGE SCALE GENOMIC DNA]</scope>
    <source>
        <strain evidence="1 2">DSM 27471</strain>
    </source>
</reference>
<dbReference type="SUPFAM" id="SSF56935">
    <property type="entry name" value="Porins"/>
    <property type="match status" value="1"/>
</dbReference>
<organism evidence="1 2">
    <name type="scientific">Microbacter margulisiae</name>
    <dbReference type="NCBI Taxonomy" id="1350067"/>
    <lineage>
        <taxon>Bacteria</taxon>
        <taxon>Pseudomonadati</taxon>
        <taxon>Bacteroidota</taxon>
        <taxon>Bacteroidia</taxon>
        <taxon>Bacteroidales</taxon>
        <taxon>Porphyromonadaceae</taxon>
        <taxon>Microbacter</taxon>
    </lineage>
</organism>